<gene>
    <name evidence="3" type="ORF">POCTA_138.1.T1070194</name>
</gene>
<evidence type="ECO:0000313" key="3">
    <source>
        <dbReference type="EMBL" id="CAD8194860.1"/>
    </source>
</evidence>
<evidence type="ECO:0000256" key="1">
    <source>
        <dbReference type="SAM" id="Phobius"/>
    </source>
</evidence>
<accession>A0A8S1X2I2</accession>
<organism evidence="3 4">
    <name type="scientific">Paramecium octaurelia</name>
    <dbReference type="NCBI Taxonomy" id="43137"/>
    <lineage>
        <taxon>Eukaryota</taxon>
        <taxon>Sar</taxon>
        <taxon>Alveolata</taxon>
        <taxon>Ciliophora</taxon>
        <taxon>Intramacronucleata</taxon>
        <taxon>Oligohymenophorea</taxon>
        <taxon>Peniculida</taxon>
        <taxon>Parameciidae</taxon>
        <taxon>Paramecium</taxon>
    </lineage>
</organism>
<protein>
    <recommendedName>
        <fullName evidence="5">Transmembrane protein</fullName>
    </recommendedName>
</protein>
<proteinExistence type="predicted"/>
<name>A0A8S1X2I2_PAROT</name>
<comment type="caution">
    <text evidence="3">The sequence shown here is derived from an EMBL/GenBank/DDBJ whole genome shotgun (WGS) entry which is preliminary data.</text>
</comment>
<dbReference type="EMBL" id="CAJJDP010000107">
    <property type="protein sequence ID" value="CAD8194860.1"/>
    <property type="molecule type" value="Genomic_DNA"/>
</dbReference>
<keyword evidence="4" id="KW-1185">Reference proteome</keyword>
<feature type="chain" id="PRO_5035765394" description="Transmembrane protein" evidence="2">
    <location>
        <begin position="16"/>
        <end position="1328"/>
    </location>
</feature>
<keyword evidence="1" id="KW-0812">Transmembrane</keyword>
<evidence type="ECO:0000313" key="4">
    <source>
        <dbReference type="Proteomes" id="UP000683925"/>
    </source>
</evidence>
<feature type="transmembrane region" description="Helical" evidence="1">
    <location>
        <begin position="1290"/>
        <end position="1309"/>
    </location>
</feature>
<keyword evidence="1" id="KW-0472">Membrane</keyword>
<keyword evidence="1" id="KW-1133">Transmembrane helix</keyword>
<evidence type="ECO:0000256" key="2">
    <source>
        <dbReference type="SAM" id="SignalP"/>
    </source>
</evidence>
<dbReference type="OMA" id="NQLAICT"/>
<feature type="signal peptide" evidence="2">
    <location>
        <begin position="1"/>
        <end position="15"/>
    </location>
</feature>
<dbReference type="Proteomes" id="UP000683925">
    <property type="component" value="Unassembled WGS sequence"/>
</dbReference>
<keyword evidence="2" id="KW-0732">Signal</keyword>
<sequence length="1328" mass="155249">MLIFLQLIIIKACQQYHDEYNIYPIQGETIEMPLEVFFRNQDLKFNCPNCPENVSVSNAISQTGENKNNYTFVSVSFFNGEIAALTTNHTLNIYTKYMNTIELEKVISISQELTCFNVIYTLENKILLDCYLEEQLILYYLETYDLIQIYTSHSLIPKSTKVVSFANQTKIYTIYGQFYKGQGVLTIFEERKNNIFSNITQLNGNILNFMASLRGFTKNQLFVQFGNIISVYILSPQEQLMKIYFSPYHSSILSVAYYYSIDTYYQFDRFVMITKKDETISLQEILYGNNFLQKFDFKVPKINITQEIQLFANSQFIIIYNNNILTILKNQRENLTTLAQHKILTKSQNPIVYFNSISSELYIFGKTIQIYQLSFPNLSFQSNLGYGKFMIQAQKILNSNILSKCQIQIYFNQITYQDRNIYSVYLNKQSAYYNFLYYTFHYPILAVSGPLIQPISHVSNEQLGNFFDDTLQLIRSDLEQDYQMIKIFAVDLIEGCKSNPVGCFFVVAVSNLTIDFYQQEIKLTSQTINLDDYRVNNSQLEINYYADSGLFFYQVGLGINSTYIQIYCFLNTVTKMVISENIVLQIDPYKQFLLLYNAIVLILDSNQLAICTFDNKQIILLNSTILTNLFGRTISLNPINIFMDQQYQSKVLYVNNNDSFIIGTITDEFIFELFSLKAVNIQIINLSVIKYFLVLSYFCEDLQNFCFQVWNVKDFYHPKFHKNLTSIQISQRYQFYSDNLFFYVQTDNIINVYNPEQSEHSSLFKQIMFDGQYFSSLAYQNIAFLSFNQSLFSLTTILIQSFSTQNVQNKYFSDLTFNFTISSQLNPKSQINSSNNSLIIINNYIDISLQSESIAVDHNQYSLEINRDDLLAQGQIEYFQVENNDSIILTNIIDNQILDVYTDQFHLSTLLRNQFILLNNQNLLIYHFNLSYSFGPYKICVATTTYKDIIYILCQKEDLYKVISLKVLNESNLEENLVIDSIKFNYTSNTWMRIQDDLLYIWNRNKTKLYNLNQNQNQSETQICESTQNSFQAVTLQKQQDKQLIAYFYFKTYSQYQLTYKIVQIINNYIILQGEENNIQLDLQPYQLIQFDSILVLDFKFKEIFLMISNQGFNCIISILWIPNSLDILESTMVFQDIIQTSPPQPRTQFNLTQQPQNSSDLLLFMYSNTQNLSNKSYLITLYNISGFKNVHKQIPLLYEGGYNFTLNMVNISSTSFQTSNNQQGKILILFDNQTTLHLDVNLFSLIVVLPPNLKKQNLTLQLKALNYNQSAEATILIFLKEENISKGSFYALASIILITIITAFMIYYDKTRKYKEELELDYLEMEL</sequence>
<dbReference type="OrthoDB" id="10358401at2759"/>
<evidence type="ECO:0008006" key="5">
    <source>
        <dbReference type="Google" id="ProtNLM"/>
    </source>
</evidence>
<reference evidence="3" key="1">
    <citation type="submission" date="2021-01" db="EMBL/GenBank/DDBJ databases">
        <authorList>
            <consortium name="Genoscope - CEA"/>
            <person name="William W."/>
        </authorList>
    </citation>
    <scope>NUCLEOTIDE SEQUENCE</scope>
</reference>